<dbReference type="InterPro" id="IPR029044">
    <property type="entry name" value="Nucleotide-diphossugar_trans"/>
</dbReference>
<organism evidence="1 2">
    <name type="scientific">Candidatus Nomurabacteria bacterium GW2011_GWA2_40_9</name>
    <dbReference type="NCBI Taxonomy" id="1618734"/>
    <lineage>
        <taxon>Bacteria</taxon>
        <taxon>Candidatus Nomuraibacteriota</taxon>
    </lineage>
</organism>
<proteinExistence type="predicted"/>
<dbReference type="EMBL" id="LBZW01000006">
    <property type="protein sequence ID" value="KKR79543.1"/>
    <property type="molecule type" value="Genomic_DNA"/>
</dbReference>
<dbReference type="Proteomes" id="UP000034749">
    <property type="component" value="Unassembled WGS sequence"/>
</dbReference>
<dbReference type="Gene3D" id="3.90.550.10">
    <property type="entry name" value="Spore Coat Polysaccharide Biosynthesis Protein SpsA, Chain A"/>
    <property type="match status" value="1"/>
</dbReference>
<dbReference type="AlphaFoldDB" id="A0A0G0TRC9"/>
<evidence type="ECO:0000313" key="2">
    <source>
        <dbReference type="Proteomes" id="UP000034749"/>
    </source>
</evidence>
<sequence>MITVKEEQVHCIYKGKPINFKYDDIFAQTQDLIPVNPFVYSLMMWRSDVFRKTFEAKGHAFFCGKIGYYPVSKLSSVIIKKKEDLMLAESILRLRDKGKKYEIEYDNIL</sequence>
<keyword evidence="1" id="KW-0808">Transferase</keyword>
<dbReference type="GO" id="GO:0016779">
    <property type="term" value="F:nucleotidyltransferase activity"/>
    <property type="evidence" value="ECO:0007669"/>
    <property type="project" value="UniProtKB-KW"/>
</dbReference>
<keyword evidence="1" id="KW-0548">Nucleotidyltransferase</keyword>
<comment type="caution">
    <text evidence="1">The sequence shown here is derived from an EMBL/GenBank/DDBJ whole genome shotgun (WGS) entry which is preliminary data.</text>
</comment>
<accession>A0A0G0TRC9</accession>
<name>A0A0G0TRC9_9BACT</name>
<protein>
    <submittedName>
        <fullName evidence="1">Acylneuraminate cytidylyltransferase</fullName>
    </submittedName>
</protein>
<gene>
    <name evidence="1" type="ORF">UU24_C0006G0037</name>
</gene>
<reference evidence="1 2" key="1">
    <citation type="journal article" date="2015" name="Nature">
        <title>rRNA introns, odd ribosomes, and small enigmatic genomes across a large radiation of phyla.</title>
        <authorList>
            <person name="Brown C.T."/>
            <person name="Hug L.A."/>
            <person name="Thomas B.C."/>
            <person name="Sharon I."/>
            <person name="Castelle C.J."/>
            <person name="Singh A."/>
            <person name="Wilkins M.J."/>
            <person name="Williams K.H."/>
            <person name="Banfield J.F."/>
        </authorList>
    </citation>
    <scope>NUCLEOTIDE SEQUENCE [LARGE SCALE GENOMIC DNA]</scope>
</reference>
<evidence type="ECO:0000313" key="1">
    <source>
        <dbReference type="EMBL" id="KKR79543.1"/>
    </source>
</evidence>